<evidence type="ECO:0000256" key="3">
    <source>
        <dbReference type="ARBA" id="ARBA00009370"/>
    </source>
</evidence>
<dbReference type="Proteomes" id="UP000620366">
    <property type="component" value="Unassembled WGS sequence"/>
</dbReference>
<dbReference type="PANTHER" id="PTHR43390:SF1">
    <property type="entry name" value="CHLOROPLAST PROCESSING PEPTIDASE"/>
    <property type="match status" value="1"/>
</dbReference>
<dbReference type="SUPFAM" id="SSF51306">
    <property type="entry name" value="LexA/Signal peptidase"/>
    <property type="match status" value="1"/>
</dbReference>
<dbReference type="PANTHER" id="PTHR43390">
    <property type="entry name" value="SIGNAL PEPTIDASE I"/>
    <property type="match status" value="1"/>
</dbReference>
<keyword evidence="7" id="KW-1133">Transmembrane helix</keyword>
<proteinExistence type="inferred from homology"/>
<dbReference type="AlphaFoldDB" id="A0A926HTS6"/>
<evidence type="ECO:0000256" key="7">
    <source>
        <dbReference type="RuleBase" id="RU362042"/>
    </source>
</evidence>
<dbReference type="RefSeq" id="WP_249299344.1">
    <property type="nucleotide sequence ID" value="NZ_JACRSP010000001.1"/>
</dbReference>
<evidence type="ECO:0000313" key="10">
    <source>
        <dbReference type="Proteomes" id="UP000620366"/>
    </source>
</evidence>
<dbReference type="EC" id="3.4.21.89" evidence="4 7"/>
<dbReference type="InterPro" id="IPR019758">
    <property type="entry name" value="Pept_S26A_signal_pept_1_CS"/>
</dbReference>
<protein>
    <recommendedName>
        <fullName evidence="4 7">Signal peptidase I</fullName>
        <ecNumber evidence="4 7">3.4.21.89</ecNumber>
    </recommendedName>
</protein>
<comment type="caution">
    <text evidence="9">The sequence shown here is derived from an EMBL/GenBank/DDBJ whole genome shotgun (WGS) entry which is preliminary data.</text>
</comment>
<dbReference type="GO" id="GO:0004252">
    <property type="term" value="F:serine-type endopeptidase activity"/>
    <property type="evidence" value="ECO:0007669"/>
    <property type="project" value="InterPro"/>
</dbReference>
<comment type="subcellular location">
    <subcellularLocation>
        <location evidence="2">Cell membrane</location>
        <topology evidence="2">Single-pass type II membrane protein</topology>
    </subcellularLocation>
    <subcellularLocation>
        <location evidence="7">Membrane</location>
        <topology evidence="7">Single-pass type II membrane protein</topology>
    </subcellularLocation>
</comment>
<keyword evidence="7" id="KW-0812">Transmembrane</keyword>
<dbReference type="PRINTS" id="PR00727">
    <property type="entry name" value="LEADERPTASE"/>
</dbReference>
<gene>
    <name evidence="9" type="primary">lepB</name>
    <name evidence="9" type="ORF">H8695_02735</name>
</gene>
<dbReference type="Gene3D" id="2.10.109.10">
    <property type="entry name" value="Umud Fragment, subunit A"/>
    <property type="match status" value="1"/>
</dbReference>
<evidence type="ECO:0000256" key="4">
    <source>
        <dbReference type="ARBA" id="ARBA00013208"/>
    </source>
</evidence>
<dbReference type="EMBL" id="JACRSP010000001">
    <property type="protein sequence ID" value="MBC8535608.1"/>
    <property type="molecule type" value="Genomic_DNA"/>
</dbReference>
<feature type="domain" description="Peptidase S26" evidence="8">
    <location>
        <begin position="16"/>
        <end position="172"/>
    </location>
</feature>
<dbReference type="InterPro" id="IPR036286">
    <property type="entry name" value="LexA/Signal_pep-like_sf"/>
</dbReference>
<sequence length="182" mass="20355">MDQTAQQTQKFRREVFDWVEIVAFSIVAVVFLLTFLFRIVGIEGGSMENTLHEGERVMVSGLFYTPDNGDIIVITQPNFSNKPLIKRVIAVGNQTIDIDYETGTVYLDGQPIEEPYLGSGTFLQGDTPLPLTVPEGKVFVMGDNRMRSTDSRDSLVGLIDERYILGKVIFRISPLNKIGVVH</sequence>
<evidence type="ECO:0000256" key="2">
    <source>
        <dbReference type="ARBA" id="ARBA00004401"/>
    </source>
</evidence>
<evidence type="ECO:0000256" key="5">
    <source>
        <dbReference type="ARBA" id="ARBA00022801"/>
    </source>
</evidence>
<name>A0A926HTS6_9FIRM</name>
<evidence type="ECO:0000313" key="9">
    <source>
        <dbReference type="EMBL" id="MBC8535608.1"/>
    </source>
</evidence>
<dbReference type="InterPro" id="IPR019533">
    <property type="entry name" value="Peptidase_S26"/>
</dbReference>
<feature type="active site" evidence="6">
    <location>
        <position position="86"/>
    </location>
</feature>
<evidence type="ECO:0000259" key="8">
    <source>
        <dbReference type="Pfam" id="PF10502"/>
    </source>
</evidence>
<evidence type="ECO:0000256" key="6">
    <source>
        <dbReference type="PIRSR" id="PIRSR600223-1"/>
    </source>
</evidence>
<dbReference type="CDD" id="cd06530">
    <property type="entry name" value="S26_SPase_I"/>
    <property type="match status" value="1"/>
</dbReference>
<organism evidence="9 10">
    <name type="scientific">Feifania hominis</name>
    <dbReference type="NCBI Taxonomy" id="2763660"/>
    <lineage>
        <taxon>Bacteria</taxon>
        <taxon>Bacillati</taxon>
        <taxon>Bacillota</taxon>
        <taxon>Clostridia</taxon>
        <taxon>Eubacteriales</taxon>
        <taxon>Feifaniaceae</taxon>
        <taxon>Feifania</taxon>
    </lineage>
</organism>
<comment type="similarity">
    <text evidence="3 7">Belongs to the peptidase S26 family.</text>
</comment>
<comment type="catalytic activity">
    <reaction evidence="1 7">
        <text>Cleavage of hydrophobic, N-terminal signal or leader sequences from secreted and periplasmic proteins.</text>
        <dbReference type="EC" id="3.4.21.89"/>
    </reaction>
</comment>
<accession>A0A926HTS6</accession>
<keyword evidence="10" id="KW-1185">Reference proteome</keyword>
<feature type="active site" evidence="6">
    <location>
        <position position="46"/>
    </location>
</feature>
<keyword evidence="7" id="KW-0472">Membrane</keyword>
<evidence type="ECO:0000256" key="1">
    <source>
        <dbReference type="ARBA" id="ARBA00000677"/>
    </source>
</evidence>
<dbReference type="InterPro" id="IPR000223">
    <property type="entry name" value="Pept_S26A_signal_pept_1"/>
</dbReference>
<keyword evidence="5 7" id="KW-0378">Hydrolase</keyword>
<dbReference type="Pfam" id="PF10502">
    <property type="entry name" value="Peptidase_S26"/>
    <property type="match status" value="1"/>
</dbReference>
<dbReference type="GO" id="GO:0009003">
    <property type="term" value="F:signal peptidase activity"/>
    <property type="evidence" value="ECO:0007669"/>
    <property type="project" value="UniProtKB-EC"/>
</dbReference>
<feature type="transmembrane region" description="Helical" evidence="7">
    <location>
        <begin position="21"/>
        <end position="40"/>
    </location>
</feature>
<dbReference type="NCBIfam" id="TIGR02227">
    <property type="entry name" value="sigpep_I_bact"/>
    <property type="match status" value="1"/>
</dbReference>
<keyword evidence="7" id="KW-0645">Protease</keyword>
<reference evidence="9" key="1">
    <citation type="submission" date="2020-08" db="EMBL/GenBank/DDBJ databases">
        <title>Genome public.</title>
        <authorList>
            <person name="Liu C."/>
            <person name="Sun Q."/>
        </authorList>
    </citation>
    <scope>NUCLEOTIDE SEQUENCE</scope>
    <source>
        <strain evidence="9">BX7</strain>
    </source>
</reference>
<dbReference type="GO" id="GO:0006465">
    <property type="term" value="P:signal peptide processing"/>
    <property type="evidence" value="ECO:0007669"/>
    <property type="project" value="InterPro"/>
</dbReference>
<dbReference type="PROSITE" id="PS00761">
    <property type="entry name" value="SPASE_I_3"/>
    <property type="match status" value="1"/>
</dbReference>
<dbReference type="GO" id="GO:0005886">
    <property type="term" value="C:plasma membrane"/>
    <property type="evidence" value="ECO:0007669"/>
    <property type="project" value="UniProtKB-SubCell"/>
</dbReference>